<dbReference type="OMA" id="QNSNATW"/>
<proteinExistence type="predicted"/>
<gene>
    <name evidence="1" type="ORF">X975_10416</name>
</gene>
<dbReference type="Pfam" id="PF03564">
    <property type="entry name" value="DUF1759"/>
    <property type="match status" value="1"/>
</dbReference>
<dbReference type="AlphaFoldDB" id="A0A087UV08"/>
<dbReference type="STRING" id="407821.A0A087UV08"/>
<dbReference type="OrthoDB" id="5967017at2759"/>
<evidence type="ECO:0000313" key="1">
    <source>
        <dbReference type="EMBL" id="KFM81197.1"/>
    </source>
</evidence>
<keyword evidence="2" id="KW-1185">Reference proteome</keyword>
<organism evidence="1 2">
    <name type="scientific">Stegodyphus mimosarum</name>
    <name type="common">African social velvet spider</name>
    <dbReference type="NCBI Taxonomy" id="407821"/>
    <lineage>
        <taxon>Eukaryota</taxon>
        <taxon>Metazoa</taxon>
        <taxon>Ecdysozoa</taxon>
        <taxon>Arthropoda</taxon>
        <taxon>Chelicerata</taxon>
        <taxon>Arachnida</taxon>
        <taxon>Araneae</taxon>
        <taxon>Araneomorphae</taxon>
        <taxon>Entelegynae</taxon>
        <taxon>Eresoidea</taxon>
        <taxon>Eresidae</taxon>
        <taxon>Stegodyphus</taxon>
    </lineage>
</organism>
<evidence type="ECO:0000313" key="2">
    <source>
        <dbReference type="Proteomes" id="UP000054359"/>
    </source>
</evidence>
<dbReference type="EMBL" id="KK121778">
    <property type="protein sequence ID" value="KFM81197.1"/>
    <property type="molecule type" value="Genomic_DNA"/>
</dbReference>
<protein>
    <submittedName>
        <fullName evidence="1">Uncharacterized protein</fullName>
    </submittedName>
</protein>
<dbReference type="Proteomes" id="UP000054359">
    <property type="component" value="Unassembled WGS sequence"/>
</dbReference>
<reference evidence="1 2" key="1">
    <citation type="submission" date="2013-11" db="EMBL/GenBank/DDBJ databases">
        <title>Genome sequencing of Stegodyphus mimosarum.</title>
        <authorList>
            <person name="Bechsgaard J."/>
        </authorList>
    </citation>
    <scope>NUCLEOTIDE SEQUENCE [LARGE SCALE GENOMIC DNA]</scope>
</reference>
<dbReference type="InterPro" id="IPR005312">
    <property type="entry name" value="DUF1759"/>
</dbReference>
<sequence>MEKGSPAEELIKIFSPGGDSYGKALKQLKMRFGREELLIRVYIRDLLASVFQKQSCPKNSLRKLFDQLKSKLRSLKLLEVTRDKYAAMLFPVVESSLPEETLVAWERYRSAHRRV</sequence>
<name>A0A087UV08_STEMI</name>
<accession>A0A087UV08</accession>
<feature type="non-terminal residue" evidence="1">
    <location>
        <position position="115"/>
    </location>
</feature>